<reference evidence="2" key="2">
    <citation type="journal article" date="2023" name="BMC Genomics">
        <title>Pest status, molecular evolution, and epigenetic factors derived from the genome assembly of Frankliniella fusca, a thysanopteran phytovirus vector.</title>
        <authorList>
            <person name="Catto M.A."/>
            <person name="Labadie P.E."/>
            <person name="Jacobson A.L."/>
            <person name="Kennedy G.G."/>
            <person name="Srinivasan R."/>
            <person name="Hunt B.G."/>
        </authorList>
    </citation>
    <scope>NUCLEOTIDE SEQUENCE</scope>
    <source>
        <strain evidence="2">PL_HMW_Pooled</strain>
    </source>
</reference>
<feature type="non-terminal residue" evidence="2">
    <location>
        <position position="1"/>
    </location>
</feature>
<keyword evidence="3" id="KW-1185">Reference proteome</keyword>
<keyword evidence="1" id="KW-0472">Membrane</keyword>
<dbReference type="Proteomes" id="UP001219518">
    <property type="component" value="Unassembled WGS sequence"/>
</dbReference>
<keyword evidence="1" id="KW-0812">Transmembrane</keyword>
<evidence type="ECO:0000313" key="3">
    <source>
        <dbReference type="Proteomes" id="UP001219518"/>
    </source>
</evidence>
<evidence type="ECO:0000256" key="1">
    <source>
        <dbReference type="SAM" id="Phobius"/>
    </source>
</evidence>
<accession>A0AAE1LQ75</accession>
<organism evidence="2 3">
    <name type="scientific">Frankliniella fusca</name>
    <dbReference type="NCBI Taxonomy" id="407009"/>
    <lineage>
        <taxon>Eukaryota</taxon>
        <taxon>Metazoa</taxon>
        <taxon>Ecdysozoa</taxon>
        <taxon>Arthropoda</taxon>
        <taxon>Hexapoda</taxon>
        <taxon>Insecta</taxon>
        <taxon>Pterygota</taxon>
        <taxon>Neoptera</taxon>
        <taxon>Paraneoptera</taxon>
        <taxon>Thysanoptera</taxon>
        <taxon>Terebrantia</taxon>
        <taxon>Thripoidea</taxon>
        <taxon>Thripidae</taxon>
        <taxon>Frankliniella</taxon>
    </lineage>
</organism>
<reference evidence="2" key="1">
    <citation type="submission" date="2021-07" db="EMBL/GenBank/DDBJ databases">
        <authorList>
            <person name="Catto M.A."/>
            <person name="Jacobson A."/>
            <person name="Kennedy G."/>
            <person name="Labadie P."/>
            <person name="Hunt B.G."/>
            <person name="Srinivasan R."/>
        </authorList>
    </citation>
    <scope>NUCLEOTIDE SEQUENCE</scope>
    <source>
        <strain evidence="2">PL_HMW_Pooled</strain>
        <tissue evidence="2">Head</tissue>
    </source>
</reference>
<dbReference type="EMBL" id="JAHWGI010001306">
    <property type="protein sequence ID" value="KAK3928038.1"/>
    <property type="molecule type" value="Genomic_DNA"/>
</dbReference>
<protein>
    <submittedName>
        <fullName evidence="2">tRNA(Ile)-lysidine synthase</fullName>
    </submittedName>
</protein>
<proteinExistence type="predicted"/>
<evidence type="ECO:0000313" key="2">
    <source>
        <dbReference type="EMBL" id="KAK3928038.1"/>
    </source>
</evidence>
<keyword evidence="1" id="KW-1133">Transmembrane helix</keyword>
<feature type="non-terminal residue" evidence="2">
    <location>
        <position position="234"/>
    </location>
</feature>
<sequence>PSSQDVPCILEEQAAVDRAGVKHDPVALALSDWCCLWNDNKERKTIVAILLSYRTQLKEAGDLLFCRLQLFRCHVCQVWYVIQRLVVQLQLRLEDVVTYMNGRAPYMVMLDPYMTSLASYMVFLDTYMNGSPSYMLSLDAYMTSLVSYMVFLDTHVNVPSSYMVSLDADITSIGSYMVDLNTYMKCADFHYNGFPILVLVIISRFFHVILSSFIYGVPTRKHYTIRVTMAEQFR</sequence>
<comment type="caution">
    <text evidence="2">The sequence shown here is derived from an EMBL/GenBank/DDBJ whole genome shotgun (WGS) entry which is preliminary data.</text>
</comment>
<gene>
    <name evidence="2" type="ORF">KUF71_016321</name>
</gene>
<feature type="transmembrane region" description="Helical" evidence="1">
    <location>
        <begin position="194"/>
        <end position="217"/>
    </location>
</feature>
<name>A0AAE1LQ75_9NEOP</name>
<dbReference type="AlphaFoldDB" id="A0AAE1LQ75"/>